<comment type="caution">
    <text evidence="1">The sequence shown here is derived from an EMBL/GenBank/DDBJ whole genome shotgun (WGS) entry which is preliminary data.</text>
</comment>
<evidence type="ECO:0000313" key="2">
    <source>
        <dbReference type="Proteomes" id="UP001595844"/>
    </source>
</evidence>
<reference evidence="2" key="1">
    <citation type="journal article" date="2019" name="Int. J. Syst. Evol. Microbiol.">
        <title>The Global Catalogue of Microorganisms (GCM) 10K type strain sequencing project: providing services to taxonomists for standard genome sequencing and annotation.</title>
        <authorList>
            <consortium name="The Broad Institute Genomics Platform"/>
            <consortium name="The Broad Institute Genome Sequencing Center for Infectious Disease"/>
            <person name="Wu L."/>
            <person name="Ma J."/>
        </authorList>
    </citation>
    <scope>NUCLEOTIDE SEQUENCE [LARGE SCALE GENOMIC DNA]</scope>
    <source>
        <strain evidence="2">IBRC-M 10490</strain>
    </source>
</reference>
<protein>
    <submittedName>
        <fullName evidence="1">Uncharacterized protein</fullName>
    </submittedName>
</protein>
<proteinExistence type="predicted"/>
<gene>
    <name evidence="1" type="ORF">ACFO5K_26545</name>
</gene>
<name>A0ABV8VTB1_9NOCA</name>
<dbReference type="Proteomes" id="UP001595844">
    <property type="component" value="Unassembled WGS sequence"/>
</dbReference>
<keyword evidence="2" id="KW-1185">Reference proteome</keyword>
<dbReference type="RefSeq" id="WP_378568525.1">
    <property type="nucleotide sequence ID" value="NZ_JBHSDL010000038.1"/>
</dbReference>
<dbReference type="EMBL" id="JBHSDL010000038">
    <property type="protein sequence ID" value="MFC4377645.1"/>
    <property type="molecule type" value="Genomic_DNA"/>
</dbReference>
<sequence length="184" mass="20368">MGSDHFLRITRLRALIEHENTGAGERATAQRMLDRLLRKAGADNTSRLAADRVYGSRHHRPGRHASTVSIVESVRDDIAFARNFAPVSSTPGTVTVHSPLAAAPTELTVLVSTPFADQIVVTIGDIPPEWGWETDEFDRVTASRDLRALADELAEIIDSYNHNGTDVGPRFFRTIRAQEKTLIR</sequence>
<evidence type="ECO:0000313" key="1">
    <source>
        <dbReference type="EMBL" id="MFC4377645.1"/>
    </source>
</evidence>
<accession>A0ABV8VTB1</accession>
<organism evidence="1 2">
    <name type="scientific">Nocardia halotolerans</name>
    <dbReference type="NCBI Taxonomy" id="1755878"/>
    <lineage>
        <taxon>Bacteria</taxon>
        <taxon>Bacillati</taxon>
        <taxon>Actinomycetota</taxon>
        <taxon>Actinomycetes</taxon>
        <taxon>Mycobacteriales</taxon>
        <taxon>Nocardiaceae</taxon>
        <taxon>Nocardia</taxon>
    </lineage>
</organism>